<reference evidence="3" key="1">
    <citation type="submission" date="2018-05" db="EMBL/GenBank/DDBJ databases">
        <authorList>
            <person name="Moura L."/>
            <person name="Setubal J.C."/>
        </authorList>
    </citation>
    <scope>NUCLEOTIDE SEQUENCE</scope>
    <source>
        <strain evidence="3">ZC4RG45</strain>
    </source>
</reference>
<dbReference type="EMBL" id="QGUI02000064">
    <property type="protein sequence ID" value="MFO7191986.1"/>
    <property type="molecule type" value="Genomic_DNA"/>
</dbReference>
<dbReference type="EMBL" id="QGUI01000661">
    <property type="protein sequence ID" value="PZM93247.1"/>
    <property type="molecule type" value="Genomic_DNA"/>
</dbReference>
<reference evidence="3" key="4">
    <citation type="submission" date="2023-08" db="EMBL/GenBank/DDBJ databases">
        <authorList>
            <person name="Guima S.E.S."/>
            <person name="Martins L.F."/>
            <person name="Silva A.M."/>
            <person name="Setubal J.C."/>
        </authorList>
    </citation>
    <scope>NUCLEOTIDE SEQUENCE</scope>
    <source>
        <strain evidence="3">ZC4RG45</strain>
    </source>
</reference>
<reference evidence="3 5" key="3">
    <citation type="journal article" date="2021" name="BMC Genomics">
        <title>Genome-resolved metagenome and metatranscriptome analyses of thermophilic composting reveal key bacterial players and their metabolic interactions.</title>
        <authorList>
            <person name="Braga L.P.P."/>
            <person name="Pereira R.V."/>
            <person name="Martins L.F."/>
            <person name="Moura L.M.S."/>
            <person name="Sanchez F.B."/>
            <person name="Patane J.S.L."/>
            <person name="da Silva A.M."/>
            <person name="Setubal J.C."/>
        </authorList>
    </citation>
    <scope>NUCLEOTIDE SEQUENCE [LARGE SCALE GENOMIC DNA]</scope>
    <source>
        <strain evidence="3">ZC4RG45</strain>
    </source>
</reference>
<keyword evidence="3" id="KW-0560">Oxidoreductase</keyword>
<dbReference type="EC" id="1.4.3.5" evidence="3"/>
<evidence type="ECO:0000313" key="3">
    <source>
        <dbReference type="EMBL" id="MFO7191986.1"/>
    </source>
</evidence>
<dbReference type="STRING" id="1111738.GCA_000427905_03802"/>
<organism evidence="4">
    <name type="scientific">Thermocrispum agreste</name>
    <dbReference type="NCBI Taxonomy" id="37925"/>
    <lineage>
        <taxon>Bacteria</taxon>
        <taxon>Bacillati</taxon>
        <taxon>Actinomycetota</taxon>
        <taxon>Actinomycetes</taxon>
        <taxon>Pseudonocardiales</taxon>
        <taxon>Pseudonocardiaceae</taxon>
        <taxon>Thermocrispum</taxon>
    </lineage>
</organism>
<feature type="compositionally biased region" description="Polar residues" evidence="1">
    <location>
        <begin position="1"/>
        <end position="12"/>
    </location>
</feature>
<proteinExistence type="predicted"/>
<gene>
    <name evidence="3" type="ORF">DIU77_007060</name>
    <name evidence="4" type="ORF">DIU77_15345</name>
</gene>
<dbReference type="AlphaFoldDB" id="A0A2W4JHT2"/>
<evidence type="ECO:0000313" key="4">
    <source>
        <dbReference type="EMBL" id="PZM93247.1"/>
    </source>
</evidence>
<name>A0A2W4JHT2_9PSEU</name>
<feature type="domain" description="Pyridoxamine 5'-phosphate oxidase N-terminal" evidence="2">
    <location>
        <begin position="53"/>
        <end position="158"/>
    </location>
</feature>
<comment type="caution">
    <text evidence="4">The sequence shown here is derived from an EMBL/GenBank/DDBJ whole genome shotgun (WGS) entry which is preliminary data.</text>
</comment>
<dbReference type="SUPFAM" id="SSF50475">
    <property type="entry name" value="FMN-binding split barrel"/>
    <property type="match status" value="1"/>
</dbReference>
<dbReference type="InterPro" id="IPR011576">
    <property type="entry name" value="Pyridox_Oxase_N"/>
</dbReference>
<dbReference type="Pfam" id="PF01243">
    <property type="entry name" value="PNPOx_N"/>
    <property type="match status" value="1"/>
</dbReference>
<dbReference type="EC" id="1.-.-.-" evidence="3"/>
<protein>
    <submittedName>
        <fullName evidence="3 4">Pyridoxamine 5'-phosphate oxidase</fullName>
        <ecNumber evidence="3">1.-.-.-</ecNumber>
        <ecNumber evidence="3">1.4.3.5</ecNumber>
    </submittedName>
</protein>
<dbReference type="Proteomes" id="UP000249324">
    <property type="component" value="Unassembled WGS sequence"/>
</dbReference>
<sequence length="177" mass="19713">MTDTASPAQENTAAGPLTEPTAAPSPGRLPEPRSRAQRRRDTEYRLNHDIDLWVSSASPDGVPHLVPLSFEWDGRTLLMATPTDSVTGRNLASAGQARVALGDFRDVVMIDGTVEVFAIDQIPRERADRFAARAGFDPRPLSEPFSWFVMTPRRIQAWREVNEMSGRLLMKDGRWLA</sequence>
<dbReference type="Gene3D" id="2.30.110.10">
    <property type="entry name" value="Electron Transport, Fmn-binding Protein, Chain A"/>
    <property type="match status" value="1"/>
</dbReference>
<evidence type="ECO:0000259" key="2">
    <source>
        <dbReference type="Pfam" id="PF01243"/>
    </source>
</evidence>
<evidence type="ECO:0000313" key="5">
    <source>
        <dbReference type="Proteomes" id="UP000249324"/>
    </source>
</evidence>
<dbReference type="GO" id="GO:0004733">
    <property type="term" value="F:pyridoxamine phosphate oxidase activity"/>
    <property type="evidence" value="ECO:0007669"/>
    <property type="project" value="UniProtKB-EC"/>
</dbReference>
<reference evidence="4" key="2">
    <citation type="submission" date="2018-05" db="EMBL/GenBank/DDBJ databases">
        <authorList>
            <person name="Lanie J.A."/>
            <person name="Ng W.-L."/>
            <person name="Kazmierczak K.M."/>
            <person name="Andrzejewski T.M."/>
            <person name="Davidsen T.M."/>
            <person name="Wayne K.J."/>
            <person name="Tettelin H."/>
            <person name="Glass J.I."/>
            <person name="Rusch D."/>
            <person name="Podicherti R."/>
            <person name="Tsui H.-C.T."/>
            <person name="Winkler M.E."/>
        </authorList>
    </citation>
    <scope>NUCLEOTIDE SEQUENCE</scope>
    <source>
        <strain evidence="4">ZC4RG45</strain>
    </source>
</reference>
<feature type="compositionally biased region" description="Basic and acidic residues" evidence="1">
    <location>
        <begin position="30"/>
        <end position="40"/>
    </location>
</feature>
<feature type="region of interest" description="Disordered" evidence="1">
    <location>
        <begin position="1"/>
        <end position="40"/>
    </location>
</feature>
<evidence type="ECO:0000256" key="1">
    <source>
        <dbReference type="SAM" id="MobiDB-lite"/>
    </source>
</evidence>
<dbReference type="InterPro" id="IPR012349">
    <property type="entry name" value="Split_barrel_FMN-bd"/>
</dbReference>
<accession>A0A2W4JHT2</accession>